<dbReference type="InterPro" id="IPR036709">
    <property type="entry name" value="Autotransporte_beta_dom_sf"/>
</dbReference>
<proteinExistence type="predicted"/>
<name>A0ABP3KRJ9_9SPHN</name>
<dbReference type="EMBL" id="BAAAEM010000003">
    <property type="protein sequence ID" value="GAA0483736.1"/>
    <property type="molecule type" value="Genomic_DNA"/>
</dbReference>
<evidence type="ECO:0000313" key="4">
    <source>
        <dbReference type="Proteomes" id="UP001500713"/>
    </source>
</evidence>
<dbReference type="RefSeq" id="WP_229956706.1">
    <property type="nucleotide sequence ID" value="NZ_BAAAEM010000003.1"/>
</dbReference>
<dbReference type="InterPro" id="IPR005546">
    <property type="entry name" value="Autotransporte_beta"/>
</dbReference>
<evidence type="ECO:0000313" key="3">
    <source>
        <dbReference type="EMBL" id="GAA0483736.1"/>
    </source>
</evidence>
<comment type="caution">
    <text evidence="3">The sequence shown here is derived from an EMBL/GenBank/DDBJ whole genome shotgun (WGS) entry which is preliminary data.</text>
</comment>
<reference evidence="4" key="1">
    <citation type="journal article" date="2019" name="Int. J. Syst. Evol. Microbiol.">
        <title>The Global Catalogue of Microorganisms (GCM) 10K type strain sequencing project: providing services to taxonomists for standard genome sequencing and annotation.</title>
        <authorList>
            <consortium name="The Broad Institute Genomics Platform"/>
            <consortium name="The Broad Institute Genome Sequencing Center for Infectious Disease"/>
            <person name="Wu L."/>
            <person name="Ma J."/>
        </authorList>
    </citation>
    <scope>NUCLEOTIDE SEQUENCE [LARGE SCALE GENOMIC DNA]</scope>
    <source>
        <strain evidence="4">JCM 14162</strain>
    </source>
</reference>
<keyword evidence="4" id="KW-1185">Reference proteome</keyword>
<evidence type="ECO:0000256" key="1">
    <source>
        <dbReference type="SAM" id="SignalP"/>
    </source>
</evidence>
<dbReference type="Gene3D" id="2.40.128.130">
    <property type="entry name" value="Autotransporter beta-domain"/>
    <property type="match status" value="1"/>
</dbReference>
<organism evidence="3 4">
    <name type="scientific">Parasphingorhabdus litoris</name>
    <dbReference type="NCBI Taxonomy" id="394733"/>
    <lineage>
        <taxon>Bacteria</taxon>
        <taxon>Pseudomonadati</taxon>
        <taxon>Pseudomonadota</taxon>
        <taxon>Alphaproteobacteria</taxon>
        <taxon>Sphingomonadales</taxon>
        <taxon>Sphingomonadaceae</taxon>
        <taxon>Parasphingorhabdus</taxon>
    </lineage>
</organism>
<dbReference type="SUPFAM" id="SSF103515">
    <property type="entry name" value="Autotransporter"/>
    <property type="match status" value="1"/>
</dbReference>
<accession>A0ABP3KRJ9</accession>
<sequence>MRNICLAGLIWAVSTPVFAAEQTQDNRWEIGISGGTTMIGDSDDQSYIAGSVTREIGDAYIGIAASFTDPTATQGFLRTVPARTQQITLFGGIRLNAVSFGGRVSLGRRKFDTESLGSEDTPVLVDSSGQIFGAGLTLTYDIPVGEYGFFSPSVSVDYDSVDIGRLATAPNGRLLTVEEREDGFSGSLAFSYVHLFGESAAHSAGPYIAIVASSNSTVFSPGTGGERVAQLAAIRNAPGEGDVWMEVGGSASFGLSENLRLNLSATQTLGFVGPEAISLNAGLSLRF</sequence>
<feature type="signal peptide" evidence="1">
    <location>
        <begin position="1"/>
        <end position="19"/>
    </location>
</feature>
<evidence type="ECO:0000259" key="2">
    <source>
        <dbReference type="Pfam" id="PF03797"/>
    </source>
</evidence>
<gene>
    <name evidence="3" type="ORF">GCM10009096_27790</name>
</gene>
<feature type="chain" id="PRO_5045552156" description="Autotransporter domain-containing protein" evidence="1">
    <location>
        <begin position="20"/>
        <end position="287"/>
    </location>
</feature>
<feature type="domain" description="Autotransporter" evidence="2">
    <location>
        <begin position="43"/>
        <end position="265"/>
    </location>
</feature>
<keyword evidence="1" id="KW-0732">Signal</keyword>
<dbReference type="Proteomes" id="UP001500713">
    <property type="component" value="Unassembled WGS sequence"/>
</dbReference>
<protein>
    <recommendedName>
        <fullName evidence="2">Autotransporter domain-containing protein</fullName>
    </recommendedName>
</protein>
<dbReference type="Pfam" id="PF03797">
    <property type="entry name" value="Autotransporter"/>
    <property type="match status" value="1"/>
</dbReference>